<evidence type="ECO:0000313" key="3">
    <source>
        <dbReference type="Proteomes" id="UP000223913"/>
    </source>
</evidence>
<protein>
    <recommendedName>
        <fullName evidence="4">DUF3078 domain-containing protein</fullName>
    </recommendedName>
</protein>
<gene>
    <name evidence="2" type="ORF">CRP01_23305</name>
</gene>
<accession>A0A2D0N6P3</accession>
<organism evidence="2 3">
    <name type="scientific">Flavilitoribacter nigricans (strain ATCC 23147 / DSM 23189 / NBRC 102662 / NCIMB 1420 / SS-2)</name>
    <name type="common">Lewinella nigricans</name>
    <dbReference type="NCBI Taxonomy" id="1122177"/>
    <lineage>
        <taxon>Bacteria</taxon>
        <taxon>Pseudomonadati</taxon>
        <taxon>Bacteroidota</taxon>
        <taxon>Saprospiria</taxon>
        <taxon>Saprospirales</taxon>
        <taxon>Lewinellaceae</taxon>
        <taxon>Flavilitoribacter</taxon>
    </lineage>
</organism>
<keyword evidence="1" id="KW-0732">Signal</keyword>
<evidence type="ECO:0000313" key="2">
    <source>
        <dbReference type="EMBL" id="PHN04127.1"/>
    </source>
</evidence>
<dbReference type="Proteomes" id="UP000223913">
    <property type="component" value="Unassembled WGS sequence"/>
</dbReference>
<keyword evidence="3" id="KW-1185">Reference proteome</keyword>
<dbReference type="OrthoDB" id="1198072at2"/>
<feature type="signal peptide" evidence="1">
    <location>
        <begin position="1"/>
        <end position="21"/>
    </location>
</feature>
<dbReference type="InterPro" id="IPR021428">
    <property type="entry name" value="DUF3078"/>
</dbReference>
<dbReference type="AlphaFoldDB" id="A0A2D0N6P3"/>
<evidence type="ECO:0008006" key="4">
    <source>
        <dbReference type="Google" id="ProtNLM"/>
    </source>
</evidence>
<sequence>MQRLIWIALLTAFTLPSFLTAQTREEMMAEKEMKSATLDSLKTALGTLGKQVATLEGEVASLTDQLTPYPRWNKGMLGNLGLNFATFSDWLSKSQSNTSAVNIGVTSTAFANGDWEKSFWRNSANLTLGWLKFDDKDNPDDTEGFQVAADAFNLSSLYGFKLSPKFAISTLGEYRTSILEGKFNNPGYLDLGAGGTWTPANNLVVVIHPLNYNFVFADQDFSYESSLGAKIVADYTKKIVQGLNWKSNLSAFMSYQGSDLSNWTWVNTFSTAYKGIGIGLDIGLRNNKQEALAAELDNNPLQSYWILGLSYAISSN</sequence>
<feature type="chain" id="PRO_5013107458" description="DUF3078 domain-containing protein" evidence="1">
    <location>
        <begin position="22"/>
        <end position="316"/>
    </location>
</feature>
<proteinExistence type="predicted"/>
<comment type="caution">
    <text evidence="2">The sequence shown here is derived from an EMBL/GenBank/DDBJ whole genome shotgun (WGS) entry which is preliminary data.</text>
</comment>
<dbReference type="Pfam" id="PF11276">
    <property type="entry name" value="DUF3078"/>
    <property type="match status" value="1"/>
</dbReference>
<name>A0A2D0N6P3_FLAN2</name>
<evidence type="ECO:0000256" key="1">
    <source>
        <dbReference type="SAM" id="SignalP"/>
    </source>
</evidence>
<reference evidence="2 3" key="1">
    <citation type="submission" date="2017-10" db="EMBL/GenBank/DDBJ databases">
        <title>The draft genome sequence of Lewinella nigricans NBRC 102662.</title>
        <authorList>
            <person name="Wang K."/>
        </authorList>
    </citation>
    <scope>NUCLEOTIDE SEQUENCE [LARGE SCALE GENOMIC DNA]</scope>
    <source>
        <strain evidence="2 3">NBRC 102662</strain>
    </source>
</reference>
<dbReference type="RefSeq" id="WP_099152513.1">
    <property type="nucleotide sequence ID" value="NZ_PDUD01000027.1"/>
</dbReference>
<dbReference type="EMBL" id="PDUD01000027">
    <property type="protein sequence ID" value="PHN04127.1"/>
    <property type="molecule type" value="Genomic_DNA"/>
</dbReference>